<dbReference type="SUPFAM" id="SSF51905">
    <property type="entry name" value="FAD/NAD(P)-binding domain"/>
    <property type="match status" value="1"/>
</dbReference>
<evidence type="ECO:0000313" key="2">
    <source>
        <dbReference type="EMBL" id="KJZ72058.1"/>
    </source>
</evidence>
<organism evidence="2 3">
    <name type="scientific">Hirsutella minnesotensis 3608</name>
    <dbReference type="NCBI Taxonomy" id="1043627"/>
    <lineage>
        <taxon>Eukaryota</taxon>
        <taxon>Fungi</taxon>
        <taxon>Dikarya</taxon>
        <taxon>Ascomycota</taxon>
        <taxon>Pezizomycotina</taxon>
        <taxon>Sordariomycetes</taxon>
        <taxon>Hypocreomycetidae</taxon>
        <taxon>Hypocreales</taxon>
        <taxon>Ophiocordycipitaceae</taxon>
        <taxon>Hirsutella</taxon>
    </lineage>
</organism>
<name>A0A0F7ZSW2_9HYPO</name>
<dbReference type="GO" id="GO:0016491">
    <property type="term" value="F:oxidoreductase activity"/>
    <property type="evidence" value="ECO:0007669"/>
    <property type="project" value="InterPro"/>
</dbReference>
<dbReference type="InterPro" id="IPR050281">
    <property type="entry name" value="Flavin_monoamine_oxidase"/>
</dbReference>
<dbReference type="AlphaFoldDB" id="A0A0F7ZSW2"/>
<accession>A0A0F7ZSW2</accession>
<gene>
    <name evidence="2" type="ORF">HIM_08513</name>
</gene>
<dbReference type="GO" id="GO:0006338">
    <property type="term" value="P:chromatin remodeling"/>
    <property type="evidence" value="ECO:0007669"/>
    <property type="project" value="TreeGrafter"/>
</dbReference>
<dbReference type="GO" id="GO:0050660">
    <property type="term" value="F:flavin adenine dinucleotide binding"/>
    <property type="evidence" value="ECO:0007669"/>
    <property type="project" value="TreeGrafter"/>
</dbReference>
<dbReference type="InterPro" id="IPR036188">
    <property type="entry name" value="FAD/NAD-bd_sf"/>
</dbReference>
<evidence type="ECO:0000313" key="3">
    <source>
        <dbReference type="Proteomes" id="UP000054481"/>
    </source>
</evidence>
<dbReference type="EMBL" id="KQ030553">
    <property type="protein sequence ID" value="KJZ72058.1"/>
    <property type="molecule type" value="Genomic_DNA"/>
</dbReference>
<dbReference type="PANTHER" id="PTHR10742">
    <property type="entry name" value="FLAVIN MONOAMINE OXIDASE"/>
    <property type="match status" value="1"/>
</dbReference>
<proteinExistence type="predicted"/>
<evidence type="ECO:0000259" key="1">
    <source>
        <dbReference type="Pfam" id="PF01593"/>
    </source>
</evidence>
<dbReference type="Gene3D" id="3.50.50.60">
    <property type="entry name" value="FAD/NAD(P)-binding domain"/>
    <property type="match status" value="1"/>
</dbReference>
<sequence>MATKMAFAQCRKHDPASKPHVAVVGAGLSGLRCADVLLQHGFKVTIIEARSRIGGRLHQERLPNGHLVDVGPNWIHGTAENPILDLANQTKTTTSRWDVNSYVFDESGVLFPVDQGEKYAGAMWDIIQEAFKHSNRHGSETDGNKSLADFFREKVAERFPDSETDFERQRQIVLLMSELWGAFVGSPISRQSLKFFWLEECIEGGKDPMEKPLHPSSLPSCMHICATCG</sequence>
<dbReference type="Gene3D" id="3.90.660.10">
    <property type="match status" value="1"/>
</dbReference>
<protein>
    <recommendedName>
        <fullName evidence="1">Amine oxidase domain-containing protein</fullName>
    </recommendedName>
</protein>
<dbReference type="PANTHER" id="PTHR10742:SF414">
    <property type="entry name" value="CONTAINING AMINE OXIDASE, PUTATIVE (AFU_ORTHOLOGUE AFUA_3G12150)-RELATED"/>
    <property type="match status" value="1"/>
</dbReference>
<dbReference type="Pfam" id="PF01593">
    <property type="entry name" value="Amino_oxidase"/>
    <property type="match status" value="1"/>
</dbReference>
<feature type="domain" description="Amine oxidase" evidence="1">
    <location>
        <begin position="28"/>
        <end position="202"/>
    </location>
</feature>
<keyword evidence="3" id="KW-1185">Reference proteome</keyword>
<dbReference type="InterPro" id="IPR002937">
    <property type="entry name" value="Amino_oxidase"/>
</dbReference>
<dbReference type="OrthoDB" id="5046242at2759"/>
<dbReference type="Proteomes" id="UP000054481">
    <property type="component" value="Unassembled WGS sequence"/>
</dbReference>
<dbReference type="GO" id="GO:0003682">
    <property type="term" value="F:chromatin binding"/>
    <property type="evidence" value="ECO:0007669"/>
    <property type="project" value="TreeGrafter"/>
</dbReference>
<reference evidence="2 3" key="1">
    <citation type="journal article" date="2014" name="Genome Biol. Evol.">
        <title>Comparative genomics and transcriptomics analyses reveal divergent lifestyle features of nematode endoparasitic fungus Hirsutella minnesotensis.</title>
        <authorList>
            <person name="Lai Y."/>
            <person name="Liu K."/>
            <person name="Zhang X."/>
            <person name="Zhang X."/>
            <person name="Li K."/>
            <person name="Wang N."/>
            <person name="Shu C."/>
            <person name="Wu Y."/>
            <person name="Wang C."/>
            <person name="Bushley K.E."/>
            <person name="Xiang M."/>
            <person name="Liu X."/>
        </authorList>
    </citation>
    <scope>NUCLEOTIDE SEQUENCE [LARGE SCALE GENOMIC DNA]</scope>
    <source>
        <strain evidence="2 3">3608</strain>
    </source>
</reference>
<dbReference type="PRINTS" id="PR00419">
    <property type="entry name" value="ADXRDTASE"/>
</dbReference>